<dbReference type="RefSeq" id="WP_318597859.1">
    <property type="nucleotide sequence ID" value="NZ_JAWSTH010000034.1"/>
</dbReference>
<keyword evidence="3" id="KW-1185">Reference proteome</keyword>
<keyword evidence="2" id="KW-0489">Methyltransferase</keyword>
<dbReference type="GO" id="GO:0008168">
    <property type="term" value="F:methyltransferase activity"/>
    <property type="evidence" value="ECO:0007669"/>
    <property type="project" value="UniProtKB-KW"/>
</dbReference>
<dbReference type="InterPro" id="IPR029063">
    <property type="entry name" value="SAM-dependent_MTases_sf"/>
</dbReference>
<keyword evidence="2" id="KW-0808">Transferase</keyword>
<proteinExistence type="predicted"/>
<feature type="domain" description="Methyltransferase type 12" evidence="1">
    <location>
        <begin position="49"/>
        <end position="160"/>
    </location>
</feature>
<dbReference type="Gene3D" id="3.40.50.150">
    <property type="entry name" value="Vaccinia Virus protein VP39"/>
    <property type="match status" value="1"/>
</dbReference>
<protein>
    <submittedName>
        <fullName evidence="2">Class I SAM-dependent methyltransferase</fullName>
        <ecNumber evidence="2">2.1.-.-</ecNumber>
    </submittedName>
</protein>
<dbReference type="PANTHER" id="PTHR43591">
    <property type="entry name" value="METHYLTRANSFERASE"/>
    <property type="match status" value="1"/>
</dbReference>
<dbReference type="CDD" id="cd02440">
    <property type="entry name" value="AdoMet_MTases"/>
    <property type="match status" value="1"/>
</dbReference>
<sequence length="243" mass="24996">MTDNARAVFQAHAGSYADDLRRRLIPPFDAFYGTAVGALGAAGEVRRVLDLGAGTGLLSGMVAAARPGVALTLVDGAPAMLDQARERLAGVADATFVVGDLRDPLPDASGAGAAGGGAGATGADGWDAVVSALAIHHLDDAGKRDLFTRVHAALRPGGVFVNAEQVLGRTPAIQAGYRAWHRASSAALGTTPEEWAASEERMAHDVWAPVGDQIAWLEAAGFPDADAPFRDHCFAVLVARKPG</sequence>
<dbReference type="InterPro" id="IPR013217">
    <property type="entry name" value="Methyltransf_12"/>
</dbReference>
<evidence type="ECO:0000313" key="2">
    <source>
        <dbReference type="EMBL" id="MDW5595523.1"/>
    </source>
</evidence>
<dbReference type="GO" id="GO:0032259">
    <property type="term" value="P:methylation"/>
    <property type="evidence" value="ECO:0007669"/>
    <property type="project" value="UniProtKB-KW"/>
</dbReference>
<dbReference type="Pfam" id="PF08242">
    <property type="entry name" value="Methyltransf_12"/>
    <property type="match status" value="1"/>
</dbReference>
<dbReference type="SUPFAM" id="SSF53335">
    <property type="entry name" value="S-adenosyl-L-methionine-dependent methyltransferases"/>
    <property type="match status" value="1"/>
</dbReference>
<evidence type="ECO:0000259" key="1">
    <source>
        <dbReference type="Pfam" id="PF08242"/>
    </source>
</evidence>
<reference evidence="3" key="1">
    <citation type="submission" date="2023-07" db="EMBL/GenBank/DDBJ databases">
        <title>Conexibacter stalactiti sp. nov., isolated from stalactites in a lava cave and emended description of the genus Conexibacter.</title>
        <authorList>
            <person name="Lee S.D."/>
        </authorList>
    </citation>
    <scope>NUCLEOTIDE SEQUENCE [LARGE SCALE GENOMIC DNA]</scope>
    <source>
        <strain evidence="3">KCTC 39840</strain>
    </source>
</reference>
<evidence type="ECO:0000313" key="3">
    <source>
        <dbReference type="Proteomes" id="UP001284601"/>
    </source>
</evidence>
<gene>
    <name evidence="2" type="ORF">R7226_14330</name>
</gene>
<dbReference type="EC" id="2.1.-.-" evidence="2"/>
<accession>A0ABU4HQB9</accession>
<name>A0ABU4HQB9_9ACTN</name>
<organism evidence="2 3">
    <name type="scientific">Conexibacter stalactiti</name>
    <dbReference type="NCBI Taxonomy" id="1940611"/>
    <lineage>
        <taxon>Bacteria</taxon>
        <taxon>Bacillati</taxon>
        <taxon>Actinomycetota</taxon>
        <taxon>Thermoleophilia</taxon>
        <taxon>Solirubrobacterales</taxon>
        <taxon>Conexibacteraceae</taxon>
        <taxon>Conexibacter</taxon>
    </lineage>
</organism>
<dbReference type="EMBL" id="JAWSTH010000034">
    <property type="protein sequence ID" value="MDW5595523.1"/>
    <property type="molecule type" value="Genomic_DNA"/>
</dbReference>
<dbReference type="Proteomes" id="UP001284601">
    <property type="component" value="Unassembled WGS sequence"/>
</dbReference>
<comment type="caution">
    <text evidence="2">The sequence shown here is derived from an EMBL/GenBank/DDBJ whole genome shotgun (WGS) entry which is preliminary data.</text>
</comment>